<dbReference type="GO" id="GO:0032196">
    <property type="term" value="P:transposition"/>
    <property type="evidence" value="ECO:0007669"/>
    <property type="project" value="UniProtKB-KW"/>
</dbReference>
<dbReference type="GO" id="GO:0003677">
    <property type="term" value="F:DNA binding"/>
    <property type="evidence" value="ECO:0007669"/>
    <property type="project" value="UniProtKB-KW"/>
</dbReference>
<keyword evidence="2" id="KW-0238">DNA-binding</keyword>
<name>A0A3B0XUK9_9ZZZZ</name>
<evidence type="ECO:0000256" key="3">
    <source>
        <dbReference type="ARBA" id="ARBA00023172"/>
    </source>
</evidence>
<evidence type="ECO:0000256" key="2">
    <source>
        <dbReference type="ARBA" id="ARBA00023125"/>
    </source>
</evidence>
<proteinExistence type="predicted"/>
<dbReference type="PANTHER" id="PTHR35004:SF7">
    <property type="entry name" value="INTEGRASE PROTEIN"/>
    <property type="match status" value="1"/>
</dbReference>
<organism evidence="5">
    <name type="scientific">hydrothermal vent metagenome</name>
    <dbReference type="NCBI Taxonomy" id="652676"/>
    <lineage>
        <taxon>unclassified sequences</taxon>
        <taxon>metagenomes</taxon>
        <taxon>ecological metagenomes</taxon>
    </lineage>
</organism>
<evidence type="ECO:0000313" key="5">
    <source>
        <dbReference type="EMBL" id="VAW66862.1"/>
    </source>
</evidence>
<dbReference type="InterPro" id="IPR017894">
    <property type="entry name" value="HTH_IS21_transposase_type"/>
</dbReference>
<dbReference type="AlphaFoldDB" id="A0A3B0XUK9"/>
<evidence type="ECO:0000259" key="4">
    <source>
        <dbReference type="PROSITE" id="PS50531"/>
    </source>
</evidence>
<keyword evidence="3" id="KW-0233">DNA recombination</keyword>
<accession>A0A3B0XUK9</accession>
<protein>
    <submittedName>
        <fullName evidence="5">Mobile element protein</fullName>
    </submittedName>
</protein>
<reference evidence="5" key="1">
    <citation type="submission" date="2018-06" db="EMBL/GenBank/DDBJ databases">
        <authorList>
            <person name="Zhirakovskaya E."/>
        </authorList>
    </citation>
    <scope>NUCLEOTIDE SEQUENCE</scope>
</reference>
<dbReference type="GO" id="GO:0006310">
    <property type="term" value="P:DNA recombination"/>
    <property type="evidence" value="ECO:0007669"/>
    <property type="project" value="UniProtKB-KW"/>
</dbReference>
<dbReference type="PROSITE" id="PS50531">
    <property type="entry name" value="HTH_IS21"/>
    <property type="match status" value="1"/>
</dbReference>
<evidence type="ECO:0000256" key="1">
    <source>
        <dbReference type="ARBA" id="ARBA00022578"/>
    </source>
</evidence>
<gene>
    <name evidence="5" type="ORF">MNBD_GAMMA10-3286</name>
</gene>
<keyword evidence="1" id="KW-0815">Transposition</keyword>
<dbReference type="PANTHER" id="PTHR35004">
    <property type="entry name" value="TRANSPOSASE RV3428C-RELATED"/>
    <property type="match status" value="1"/>
</dbReference>
<dbReference type="EMBL" id="UOFJ01000239">
    <property type="protein sequence ID" value="VAW66862.1"/>
    <property type="molecule type" value="Genomic_DNA"/>
</dbReference>
<feature type="domain" description="HTH IS21-type" evidence="4">
    <location>
        <begin position="6"/>
        <end position="68"/>
    </location>
</feature>
<sequence>MIDVALLSVIRRWHFRDEIPIREMTRRTGLSRNTVRKYLANGVVEPRYPQRKSPSKLDDYGLTLTSWLFRESRRHRKQRKSVKQLHSDLVQLGYTGSYDRVAAFAHVWRSQQQEAKRTATKNTFVPLSFAPGEAFQFDWSEDYAMINGVNTKLQLPISSSVTAERFF</sequence>